<keyword evidence="1" id="KW-0732">Signal</keyword>
<feature type="chain" id="PRO_5028073415" evidence="1">
    <location>
        <begin position="20"/>
        <end position="94"/>
    </location>
</feature>
<dbReference type="AlphaFoldDB" id="A0A6P7GAX2"/>
<evidence type="ECO:0000256" key="1">
    <source>
        <dbReference type="SAM" id="SignalP"/>
    </source>
</evidence>
<proteinExistence type="predicted"/>
<evidence type="ECO:0000313" key="2">
    <source>
        <dbReference type="RefSeq" id="XP_028146471.1"/>
    </source>
</evidence>
<accession>A0A6P7GAX2</accession>
<reference evidence="2" key="1">
    <citation type="submission" date="2025-08" db="UniProtKB">
        <authorList>
            <consortium name="RefSeq"/>
        </authorList>
    </citation>
    <scope>IDENTIFICATION</scope>
    <source>
        <tissue evidence="2">Whole insect</tissue>
    </source>
</reference>
<organism evidence="2">
    <name type="scientific">Diabrotica virgifera virgifera</name>
    <name type="common">western corn rootworm</name>
    <dbReference type="NCBI Taxonomy" id="50390"/>
    <lineage>
        <taxon>Eukaryota</taxon>
        <taxon>Metazoa</taxon>
        <taxon>Ecdysozoa</taxon>
        <taxon>Arthropoda</taxon>
        <taxon>Hexapoda</taxon>
        <taxon>Insecta</taxon>
        <taxon>Pterygota</taxon>
        <taxon>Neoptera</taxon>
        <taxon>Endopterygota</taxon>
        <taxon>Coleoptera</taxon>
        <taxon>Polyphaga</taxon>
        <taxon>Cucujiformia</taxon>
        <taxon>Chrysomeloidea</taxon>
        <taxon>Chrysomelidae</taxon>
        <taxon>Galerucinae</taxon>
        <taxon>Diabroticina</taxon>
        <taxon>Diabroticites</taxon>
        <taxon>Diabrotica</taxon>
    </lineage>
</organism>
<gene>
    <name evidence="2" type="primary">LOC114339974</name>
</gene>
<name>A0A6P7GAX2_DIAVI</name>
<feature type="signal peptide" evidence="1">
    <location>
        <begin position="1"/>
        <end position="19"/>
    </location>
</feature>
<dbReference type="InParanoid" id="A0A6P7GAX2"/>
<sequence length="94" mass="10290">MKFLVLFALVLYCSSEVLCNNDKPQCEGIQCDMPNCPFGDILKYPGEEDAACCPYCEHNPNCEVCGDLPKCAPGSSLRLKQNSCCPSCEQFGIV</sequence>
<dbReference type="RefSeq" id="XP_028146471.1">
    <property type="nucleotide sequence ID" value="XM_028290670.1"/>
</dbReference>
<protein>
    <submittedName>
        <fullName evidence="2">Uncharacterized protein DDB_G0274171-like isoform X2</fullName>
    </submittedName>
</protein>